<dbReference type="AlphaFoldDB" id="G2QQI0"/>
<organism evidence="1 2">
    <name type="scientific">Thermothielavioides terrestris (strain ATCC 38088 / NRRL 8126)</name>
    <name type="common">Thielavia terrestris</name>
    <dbReference type="NCBI Taxonomy" id="578455"/>
    <lineage>
        <taxon>Eukaryota</taxon>
        <taxon>Fungi</taxon>
        <taxon>Dikarya</taxon>
        <taxon>Ascomycota</taxon>
        <taxon>Pezizomycotina</taxon>
        <taxon>Sordariomycetes</taxon>
        <taxon>Sordariomycetidae</taxon>
        <taxon>Sordariales</taxon>
        <taxon>Chaetomiaceae</taxon>
        <taxon>Thermothielavioides</taxon>
        <taxon>Thermothielavioides terrestris</taxon>
    </lineage>
</organism>
<evidence type="ECO:0000313" key="1">
    <source>
        <dbReference type="EMBL" id="AEO62390.1"/>
    </source>
</evidence>
<dbReference type="Proteomes" id="UP000008181">
    <property type="component" value="Chromosome 1"/>
</dbReference>
<gene>
    <name evidence="1" type="ORF">THITE_2106503</name>
</gene>
<evidence type="ECO:0000313" key="2">
    <source>
        <dbReference type="Proteomes" id="UP000008181"/>
    </source>
</evidence>
<dbReference type="RefSeq" id="XP_003648726.1">
    <property type="nucleotide sequence ID" value="XM_003648678.1"/>
</dbReference>
<keyword evidence="2" id="KW-1185">Reference proteome</keyword>
<accession>G2QQI0</accession>
<dbReference type="EMBL" id="CP003009">
    <property type="protein sequence ID" value="AEO62390.1"/>
    <property type="molecule type" value="Genomic_DNA"/>
</dbReference>
<sequence>MSLLTSPHPSPSCPLPLALFLVFDMFSLITEYLHLPSVCLKLSLPAGGYGEQRQGEGYSEDQIVASETLGIAHAASARAWPSLWLEEDDEGIGCVAARRLRGGMRTGTARGDGTGTGTGTGTD</sequence>
<protein>
    <submittedName>
        <fullName evidence="1">Uncharacterized protein</fullName>
    </submittedName>
</protein>
<name>G2QQI0_THETT</name>
<reference evidence="1 2" key="1">
    <citation type="journal article" date="2011" name="Nat. Biotechnol.">
        <title>Comparative genomic analysis of the thermophilic biomass-degrading fungi Myceliophthora thermophila and Thielavia terrestris.</title>
        <authorList>
            <person name="Berka R.M."/>
            <person name="Grigoriev I.V."/>
            <person name="Otillar R."/>
            <person name="Salamov A."/>
            <person name="Grimwood J."/>
            <person name="Reid I."/>
            <person name="Ishmael N."/>
            <person name="John T."/>
            <person name="Darmond C."/>
            <person name="Moisan M.-C."/>
            <person name="Henrissat B."/>
            <person name="Coutinho P.M."/>
            <person name="Lombard V."/>
            <person name="Natvig D.O."/>
            <person name="Lindquist E."/>
            <person name="Schmutz J."/>
            <person name="Lucas S."/>
            <person name="Harris P."/>
            <person name="Powlowski J."/>
            <person name="Bellemare A."/>
            <person name="Taylor D."/>
            <person name="Butler G."/>
            <person name="de Vries R.P."/>
            <person name="Allijn I.E."/>
            <person name="van den Brink J."/>
            <person name="Ushinsky S."/>
            <person name="Storms R."/>
            <person name="Powell A.J."/>
            <person name="Paulsen I.T."/>
            <person name="Elbourne L.D.H."/>
            <person name="Baker S.E."/>
            <person name="Magnuson J."/>
            <person name="LaBoissiere S."/>
            <person name="Clutterbuck A.J."/>
            <person name="Martinez D."/>
            <person name="Wogulis M."/>
            <person name="de Leon A.L."/>
            <person name="Rey M.W."/>
            <person name="Tsang A."/>
        </authorList>
    </citation>
    <scope>NUCLEOTIDE SEQUENCE [LARGE SCALE GENOMIC DNA]</scope>
    <source>
        <strain evidence="2">ATCC 38088 / NRRL 8126</strain>
    </source>
</reference>
<dbReference type="GeneID" id="11521582"/>
<dbReference type="KEGG" id="ttt:THITE_2106503"/>
<dbReference type="HOGENOM" id="CLU_2016794_0_0_1"/>
<proteinExistence type="predicted"/>